<evidence type="ECO:0000313" key="9">
    <source>
        <dbReference type="Proteomes" id="UP000184499"/>
    </source>
</evidence>
<proteinExistence type="predicted"/>
<accession>A0A1L9UG88</accession>
<dbReference type="InterPro" id="IPR001138">
    <property type="entry name" value="Zn2Cys6_DnaBD"/>
</dbReference>
<dbReference type="EMBL" id="KV878686">
    <property type="protein sequence ID" value="OJJ70680.1"/>
    <property type="molecule type" value="Genomic_DNA"/>
</dbReference>
<keyword evidence="2" id="KW-0805">Transcription regulation</keyword>
<dbReference type="AlphaFoldDB" id="A0A1L9UG88"/>
<evidence type="ECO:0000256" key="3">
    <source>
        <dbReference type="ARBA" id="ARBA00023125"/>
    </source>
</evidence>
<dbReference type="GO" id="GO:0008270">
    <property type="term" value="F:zinc ion binding"/>
    <property type="evidence" value="ECO:0007669"/>
    <property type="project" value="InterPro"/>
</dbReference>
<reference evidence="9" key="1">
    <citation type="journal article" date="2017" name="Genome Biol.">
        <title>Comparative genomics reveals high biological diversity and specific adaptations in the industrially and medically important fungal genus Aspergillus.</title>
        <authorList>
            <person name="de Vries R.P."/>
            <person name="Riley R."/>
            <person name="Wiebenga A."/>
            <person name="Aguilar-Osorio G."/>
            <person name="Amillis S."/>
            <person name="Uchima C.A."/>
            <person name="Anderluh G."/>
            <person name="Asadollahi M."/>
            <person name="Askin M."/>
            <person name="Barry K."/>
            <person name="Battaglia E."/>
            <person name="Bayram O."/>
            <person name="Benocci T."/>
            <person name="Braus-Stromeyer S.A."/>
            <person name="Caldana C."/>
            <person name="Canovas D."/>
            <person name="Cerqueira G.C."/>
            <person name="Chen F."/>
            <person name="Chen W."/>
            <person name="Choi C."/>
            <person name="Clum A."/>
            <person name="Dos Santos R.A."/>
            <person name="Damasio A.R."/>
            <person name="Diallinas G."/>
            <person name="Emri T."/>
            <person name="Fekete E."/>
            <person name="Flipphi M."/>
            <person name="Freyberg S."/>
            <person name="Gallo A."/>
            <person name="Gournas C."/>
            <person name="Habgood R."/>
            <person name="Hainaut M."/>
            <person name="Harispe M.L."/>
            <person name="Henrissat B."/>
            <person name="Hilden K.S."/>
            <person name="Hope R."/>
            <person name="Hossain A."/>
            <person name="Karabika E."/>
            <person name="Karaffa L."/>
            <person name="Karanyi Z."/>
            <person name="Krasevec N."/>
            <person name="Kuo A."/>
            <person name="Kusch H."/>
            <person name="LaButti K."/>
            <person name="Lagendijk E.L."/>
            <person name="Lapidus A."/>
            <person name="Levasseur A."/>
            <person name="Lindquist E."/>
            <person name="Lipzen A."/>
            <person name="Logrieco A.F."/>
            <person name="MacCabe A."/>
            <person name="Maekelae M.R."/>
            <person name="Malavazi I."/>
            <person name="Melin P."/>
            <person name="Meyer V."/>
            <person name="Mielnichuk N."/>
            <person name="Miskei M."/>
            <person name="Molnar A.P."/>
            <person name="Mule G."/>
            <person name="Ngan C.Y."/>
            <person name="Orejas M."/>
            <person name="Orosz E."/>
            <person name="Ouedraogo J.P."/>
            <person name="Overkamp K.M."/>
            <person name="Park H.-S."/>
            <person name="Perrone G."/>
            <person name="Piumi F."/>
            <person name="Punt P.J."/>
            <person name="Ram A.F."/>
            <person name="Ramon A."/>
            <person name="Rauscher S."/>
            <person name="Record E."/>
            <person name="Riano-Pachon D.M."/>
            <person name="Robert V."/>
            <person name="Roehrig J."/>
            <person name="Ruller R."/>
            <person name="Salamov A."/>
            <person name="Salih N.S."/>
            <person name="Samson R.A."/>
            <person name="Sandor E."/>
            <person name="Sanguinetti M."/>
            <person name="Schuetze T."/>
            <person name="Sepcic K."/>
            <person name="Shelest E."/>
            <person name="Sherlock G."/>
            <person name="Sophianopoulou V."/>
            <person name="Squina F.M."/>
            <person name="Sun H."/>
            <person name="Susca A."/>
            <person name="Todd R.B."/>
            <person name="Tsang A."/>
            <person name="Unkles S.E."/>
            <person name="van de Wiele N."/>
            <person name="van Rossen-Uffink D."/>
            <person name="Oliveira J.V."/>
            <person name="Vesth T.C."/>
            <person name="Visser J."/>
            <person name="Yu J.-H."/>
            <person name="Zhou M."/>
            <person name="Andersen M.R."/>
            <person name="Archer D.B."/>
            <person name="Baker S.E."/>
            <person name="Benoit I."/>
            <person name="Brakhage A.A."/>
            <person name="Braus G.H."/>
            <person name="Fischer R."/>
            <person name="Frisvad J.C."/>
            <person name="Goldman G.H."/>
            <person name="Houbraken J."/>
            <person name="Oakley B."/>
            <person name="Pocsi I."/>
            <person name="Scazzocchio C."/>
            <person name="Seiboth B."/>
            <person name="vanKuyk P.A."/>
            <person name="Wortman J."/>
            <person name="Dyer P.S."/>
            <person name="Grigoriev I.V."/>
        </authorList>
    </citation>
    <scope>NUCLEOTIDE SEQUENCE [LARGE SCALE GENOMIC DNA]</scope>
    <source>
        <strain evidence="9">CBS 101740 / IMI 381727 / IBT 21946</strain>
    </source>
</reference>
<sequence length="657" mass="73432">MLMDQRTRLRKACDACSIRKVKCDTSGPPCRSCASLDIPCTYERPSRRRGPPNRHAEAFKKQKLAESPAGSPSPSDHATPGPPGSVGSTTIPSSTPASLSLESICSMPTLRLLVDDFFTYIHPLVPVPHEPTFRAALERRDDLSNTTFLALTATMIGTLVASFPRRPKQHLKTEAEKAAFPHSMALVRRCHDVAVQARGHGYLDRSATVYDAATSYFLGLCSGYVWHMRRCRTYFAECLTMLHVYDLCRPSNRLSSMTPTTPNSSSSRYSQDPFGGATADLHVDIIEQELGRRLFYTTLVGYRTLQQLGSGDVTVHVPPETPTARYPPLPLEVDDEYIFSTHVDPQPPNRISLMVGFNANVRVLSSYNTLSAWETAFGSGQVFDWERQRSLMWECLQKAKSGLSNVPRELAIQLSQDPDMGNGHGSFESTPSIEDSRTRKRHMQLQIQKANIYASQLGTRSYLVEKYWTLYGAWKMQRKQSDQHIPVSPRTTIKVEGEQPQSEDTSDADAQSDYIGRMMAEERRVVIRDLFILLQSVNEISMEPNGGSFTAKVRQIASTLLNFPHHNMITPPMTGPHPLTSAEAEAYLRAFIDTLVRLEGFKSVSSQGTSGSSPEVHRQSISYLSDHDRDEEELRQWASLKEYQAKFAEAGGMLSEL</sequence>
<feature type="region of interest" description="Disordered" evidence="6">
    <location>
        <begin position="60"/>
        <end position="94"/>
    </location>
</feature>
<keyword evidence="9" id="KW-1185">Reference proteome</keyword>
<evidence type="ECO:0000256" key="6">
    <source>
        <dbReference type="SAM" id="MobiDB-lite"/>
    </source>
</evidence>
<gene>
    <name evidence="8" type="ORF">ASPBRDRAFT_56451</name>
</gene>
<dbReference type="SMART" id="SM00066">
    <property type="entry name" value="GAL4"/>
    <property type="match status" value="1"/>
</dbReference>
<dbReference type="GO" id="GO:0043565">
    <property type="term" value="F:sequence-specific DNA binding"/>
    <property type="evidence" value="ECO:0007669"/>
    <property type="project" value="TreeGrafter"/>
</dbReference>
<keyword evidence="5" id="KW-0539">Nucleus</keyword>
<evidence type="ECO:0000256" key="1">
    <source>
        <dbReference type="ARBA" id="ARBA00004123"/>
    </source>
</evidence>
<evidence type="ECO:0000313" key="8">
    <source>
        <dbReference type="EMBL" id="OJJ70680.1"/>
    </source>
</evidence>
<dbReference type="PROSITE" id="PS50048">
    <property type="entry name" value="ZN2_CY6_FUNGAL_2"/>
    <property type="match status" value="1"/>
</dbReference>
<protein>
    <recommendedName>
        <fullName evidence="7">Zn(2)-C6 fungal-type domain-containing protein</fullName>
    </recommendedName>
</protein>
<dbReference type="STRING" id="767769.A0A1L9UG88"/>
<dbReference type="GO" id="GO:0000981">
    <property type="term" value="F:DNA-binding transcription factor activity, RNA polymerase II-specific"/>
    <property type="evidence" value="ECO:0007669"/>
    <property type="project" value="InterPro"/>
</dbReference>
<keyword evidence="4" id="KW-0804">Transcription</keyword>
<feature type="domain" description="Zn(2)-C6 fungal-type" evidence="7">
    <location>
        <begin position="12"/>
        <end position="42"/>
    </location>
</feature>
<dbReference type="InterPro" id="IPR051711">
    <property type="entry name" value="Stress_Response_Reg"/>
</dbReference>
<dbReference type="RefSeq" id="XP_067477928.1">
    <property type="nucleotide sequence ID" value="XM_067627568.1"/>
</dbReference>
<evidence type="ECO:0000256" key="2">
    <source>
        <dbReference type="ARBA" id="ARBA00023015"/>
    </source>
</evidence>
<dbReference type="GO" id="GO:0005634">
    <property type="term" value="C:nucleus"/>
    <property type="evidence" value="ECO:0007669"/>
    <property type="project" value="UniProtKB-SubCell"/>
</dbReference>
<evidence type="ECO:0000256" key="5">
    <source>
        <dbReference type="ARBA" id="ARBA00023242"/>
    </source>
</evidence>
<dbReference type="Pfam" id="PF00172">
    <property type="entry name" value="Zn_clus"/>
    <property type="match status" value="1"/>
</dbReference>
<dbReference type="CDD" id="cd00067">
    <property type="entry name" value="GAL4"/>
    <property type="match status" value="1"/>
</dbReference>
<dbReference type="SUPFAM" id="SSF57701">
    <property type="entry name" value="Zn2/Cys6 DNA-binding domain"/>
    <property type="match status" value="1"/>
</dbReference>
<dbReference type="Gene3D" id="4.10.240.10">
    <property type="entry name" value="Zn(2)-C6 fungal-type DNA-binding domain"/>
    <property type="match status" value="1"/>
</dbReference>
<dbReference type="OrthoDB" id="5284003at2759"/>
<name>A0A1L9UG88_ASPBC</name>
<dbReference type="GeneID" id="93580056"/>
<dbReference type="PANTHER" id="PTHR47540:SF5">
    <property type="entry name" value="ZN(II)2CYS6 TRANSCRIPTION FACTOR"/>
    <property type="match status" value="1"/>
</dbReference>
<dbReference type="InterPro" id="IPR036864">
    <property type="entry name" value="Zn2-C6_fun-type_DNA-bd_sf"/>
</dbReference>
<dbReference type="GO" id="GO:0045944">
    <property type="term" value="P:positive regulation of transcription by RNA polymerase II"/>
    <property type="evidence" value="ECO:0007669"/>
    <property type="project" value="TreeGrafter"/>
</dbReference>
<organism evidence="8 9">
    <name type="scientific">Aspergillus brasiliensis (strain CBS 101740 / IMI 381727 / IBT 21946)</name>
    <dbReference type="NCBI Taxonomy" id="767769"/>
    <lineage>
        <taxon>Eukaryota</taxon>
        <taxon>Fungi</taxon>
        <taxon>Dikarya</taxon>
        <taxon>Ascomycota</taxon>
        <taxon>Pezizomycotina</taxon>
        <taxon>Eurotiomycetes</taxon>
        <taxon>Eurotiomycetidae</taxon>
        <taxon>Eurotiales</taxon>
        <taxon>Aspergillaceae</taxon>
        <taxon>Aspergillus</taxon>
        <taxon>Aspergillus subgen. Circumdati</taxon>
    </lineage>
</organism>
<dbReference type="VEuPathDB" id="FungiDB:ASPBRDRAFT_56451"/>
<dbReference type="PROSITE" id="PS00463">
    <property type="entry name" value="ZN2_CY6_FUNGAL_1"/>
    <property type="match status" value="1"/>
</dbReference>
<evidence type="ECO:0000259" key="7">
    <source>
        <dbReference type="PROSITE" id="PS50048"/>
    </source>
</evidence>
<evidence type="ECO:0000256" key="4">
    <source>
        <dbReference type="ARBA" id="ARBA00023163"/>
    </source>
</evidence>
<feature type="region of interest" description="Disordered" evidence="6">
    <location>
        <begin position="415"/>
        <end position="436"/>
    </location>
</feature>
<keyword evidence="3" id="KW-0238">DNA-binding</keyword>
<dbReference type="OMA" id="QYVPPVW"/>
<dbReference type="CDD" id="cd12148">
    <property type="entry name" value="fungal_TF_MHR"/>
    <property type="match status" value="1"/>
</dbReference>
<dbReference type="Proteomes" id="UP000184499">
    <property type="component" value="Unassembled WGS sequence"/>
</dbReference>
<dbReference type="PANTHER" id="PTHR47540">
    <property type="entry name" value="THIAMINE REPRESSIBLE GENES REGULATORY PROTEIN THI5"/>
    <property type="match status" value="1"/>
</dbReference>
<comment type="subcellular location">
    <subcellularLocation>
        <location evidence="1">Nucleus</location>
    </subcellularLocation>
</comment>